<dbReference type="AlphaFoldDB" id="A0A3D9HTX6"/>
<comment type="caution">
    <text evidence="1">The sequence shown here is derived from an EMBL/GenBank/DDBJ whole genome shotgun (WGS) entry which is preliminary data.</text>
</comment>
<evidence type="ECO:0000313" key="2">
    <source>
        <dbReference type="Proteomes" id="UP000256845"/>
    </source>
</evidence>
<name>A0A3D9HTX6_9PROT</name>
<organism evidence="1 2">
    <name type="scientific">Aestuariispira insulae</name>
    <dbReference type="NCBI Taxonomy" id="1461337"/>
    <lineage>
        <taxon>Bacteria</taxon>
        <taxon>Pseudomonadati</taxon>
        <taxon>Pseudomonadota</taxon>
        <taxon>Alphaproteobacteria</taxon>
        <taxon>Rhodospirillales</taxon>
        <taxon>Kiloniellaceae</taxon>
        <taxon>Aestuariispira</taxon>
    </lineage>
</organism>
<dbReference type="EMBL" id="QRDW01000002">
    <property type="protein sequence ID" value="RED52326.1"/>
    <property type="molecule type" value="Genomic_DNA"/>
</dbReference>
<gene>
    <name evidence="1" type="ORF">DFP90_102346</name>
</gene>
<keyword evidence="2" id="KW-1185">Reference proteome</keyword>
<dbReference type="Proteomes" id="UP000256845">
    <property type="component" value="Unassembled WGS sequence"/>
</dbReference>
<reference evidence="1 2" key="1">
    <citation type="submission" date="2018-07" db="EMBL/GenBank/DDBJ databases">
        <title>Genomic Encyclopedia of Type Strains, Phase III (KMG-III): the genomes of soil and plant-associated and newly described type strains.</title>
        <authorList>
            <person name="Whitman W."/>
        </authorList>
    </citation>
    <scope>NUCLEOTIDE SEQUENCE [LARGE SCALE GENOMIC DNA]</scope>
    <source>
        <strain evidence="1 2">CECT 8488</strain>
    </source>
</reference>
<sequence length="184" mass="20595">MKSKDPGRKAGEKNYRYQLESVEVLEDASRIQSPMIRKFFNWWRSFGPELPGIDAFDSFPHDELQPNIFRVDVIGEGRFLFGGRGHMARMILGGKNTGSEFSTNLTEASSQFEQENAKLAQYYATVAKNRLCSHCQGTLMTLNFMDIGFESLDAPLGNAHGDITHIVGIIDTNPSNILGETEML</sequence>
<evidence type="ECO:0000313" key="1">
    <source>
        <dbReference type="EMBL" id="RED52326.1"/>
    </source>
</evidence>
<protein>
    <submittedName>
        <fullName evidence="1">Uncharacterized protein</fullName>
    </submittedName>
</protein>
<accession>A0A3D9HTX6</accession>
<proteinExistence type="predicted"/>
<dbReference type="RefSeq" id="WP_115935868.1">
    <property type="nucleotide sequence ID" value="NZ_QRDW01000002.1"/>
</dbReference>